<evidence type="ECO:0000256" key="2">
    <source>
        <dbReference type="ARBA" id="ARBA00023002"/>
    </source>
</evidence>
<dbReference type="SUPFAM" id="SSF51735">
    <property type="entry name" value="NAD(P)-binding Rossmann-fold domains"/>
    <property type="match status" value="1"/>
</dbReference>
<dbReference type="PANTHER" id="PTHR44196">
    <property type="entry name" value="DEHYDROGENASE/REDUCTASE SDR FAMILY MEMBER 7B"/>
    <property type="match status" value="1"/>
</dbReference>
<proteinExistence type="inferred from homology"/>
<dbReference type="GeneID" id="57043361"/>
<organism evidence="4 5">
    <name type="scientific">Melissococcus plutonius</name>
    <dbReference type="NCBI Taxonomy" id="33970"/>
    <lineage>
        <taxon>Bacteria</taxon>
        <taxon>Bacillati</taxon>
        <taxon>Bacillota</taxon>
        <taxon>Bacilli</taxon>
        <taxon>Lactobacillales</taxon>
        <taxon>Enterococcaceae</taxon>
        <taxon>Melissococcus</taxon>
    </lineage>
</organism>
<dbReference type="Proteomes" id="UP000269226">
    <property type="component" value="Chromosome"/>
</dbReference>
<dbReference type="InterPro" id="IPR002347">
    <property type="entry name" value="SDR_fam"/>
</dbReference>
<reference evidence="4 5" key="1">
    <citation type="submission" date="2018-01" db="EMBL/GenBank/DDBJ databases">
        <title>Whole genome sequence of Melissococcus plutonius DAT561.</title>
        <authorList>
            <person name="Okumura K."/>
            <person name="Takamatsu D."/>
            <person name="Okura M."/>
        </authorList>
    </citation>
    <scope>NUCLEOTIDE SEQUENCE [LARGE SCALE GENOMIC DNA]</scope>
    <source>
        <strain evidence="4 5">DAT561</strain>
    </source>
</reference>
<evidence type="ECO:0000256" key="1">
    <source>
        <dbReference type="ARBA" id="ARBA00006484"/>
    </source>
</evidence>
<accession>A0A2Z5Y227</accession>
<dbReference type="InterPro" id="IPR036291">
    <property type="entry name" value="NAD(P)-bd_dom_sf"/>
</dbReference>
<evidence type="ECO:0000256" key="3">
    <source>
        <dbReference type="RuleBase" id="RU000363"/>
    </source>
</evidence>
<dbReference type="PROSITE" id="PS00061">
    <property type="entry name" value="ADH_SHORT"/>
    <property type="match status" value="1"/>
</dbReference>
<dbReference type="GO" id="GO:0016491">
    <property type="term" value="F:oxidoreductase activity"/>
    <property type="evidence" value="ECO:0007669"/>
    <property type="project" value="UniProtKB-KW"/>
</dbReference>
<gene>
    <name evidence="4" type="ORF">DAT561_0813</name>
</gene>
<dbReference type="RefSeq" id="WP_015694891.1">
    <property type="nucleotide sequence ID" value="NZ_AP018492.1"/>
</dbReference>
<sequence length="269" mass="30028">MFSHYDLTNKIVVVTGGSSGLGEQICYEAAKKGAIVVVCARRVDQIEKIKTMCNQFSGRSAYAFQLDITDPKSIDYVIENIQKEIGFVDILVNSAGFGVFKNFIDIDQETIKQMFEVNVLGMMVFTQKIAVGMAEKRQGAIINIASMAGKIATAKSTIYSATKFAVIGFSNALRMELKPLGIHVMTVNPGPIRTHFFDKADPSGEYLDALGHFVLDPNELAKFIVKSMGTKKREINRPRIMEGAARLYTWYPHFGDWIVENLFDKKYAK</sequence>
<dbReference type="EMBL" id="AP018492">
    <property type="protein sequence ID" value="BBC60927.1"/>
    <property type="molecule type" value="Genomic_DNA"/>
</dbReference>
<dbReference type="PANTHER" id="PTHR44196:SF1">
    <property type="entry name" value="DEHYDROGENASE_REDUCTASE SDR FAMILY MEMBER 7B"/>
    <property type="match status" value="1"/>
</dbReference>
<dbReference type="Pfam" id="PF00106">
    <property type="entry name" value="adh_short"/>
    <property type="match status" value="1"/>
</dbReference>
<dbReference type="GO" id="GO:0016020">
    <property type="term" value="C:membrane"/>
    <property type="evidence" value="ECO:0007669"/>
    <property type="project" value="TreeGrafter"/>
</dbReference>
<evidence type="ECO:0000313" key="4">
    <source>
        <dbReference type="EMBL" id="BBC60927.1"/>
    </source>
</evidence>
<comment type="similarity">
    <text evidence="1 3">Belongs to the short-chain dehydrogenases/reductases (SDR) family.</text>
</comment>
<keyword evidence="2" id="KW-0560">Oxidoreductase</keyword>
<protein>
    <submittedName>
        <fullName evidence="4">Short-chain dehydrogenase</fullName>
    </submittedName>
</protein>
<dbReference type="Gene3D" id="3.40.50.720">
    <property type="entry name" value="NAD(P)-binding Rossmann-like Domain"/>
    <property type="match status" value="1"/>
</dbReference>
<name>A0A2Z5Y227_9ENTE</name>
<evidence type="ECO:0000313" key="5">
    <source>
        <dbReference type="Proteomes" id="UP000269226"/>
    </source>
</evidence>
<dbReference type="InterPro" id="IPR020904">
    <property type="entry name" value="Sc_DH/Rdtase_CS"/>
</dbReference>
<dbReference type="PRINTS" id="PR00081">
    <property type="entry name" value="GDHRDH"/>
</dbReference>
<dbReference type="AlphaFoldDB" id="A0A2Z5Y227"/>
<dbReference type="PIRSF" id="PIRSF000126">
    <property type="entry name" value="11-beta-HSD1"/>
    <property type="match status" value="1"/>
</dbReference>
<dbReference type="PRINTS" id="PR00080">
    <property type="entry name" value="SDRFAMILY"/>
</dbReference>